<accession>A0A4U8UW40</accession>
<dbReference type="Proteomes" id="UP000298663">
    <property type="component" value="Chromosome X"/>
</dbReference>
<organism evidence="2 3">
    <name type="scientific">Steinernema carpocapsae</name>
    <name type="common">Entomopathogenic nematode</name>
    <dbReference type="NCBI Taxonomy" id="34508"/>
    <lineage>
        <taxon>Eukaryota</taxon>
        <taxon>Metazoa</taxon>
        <taxon>Ecdysozoa</taxon>
        <taxon>Nematoda</taxon>
        <taxon>Chromadorea</taxon>
        <taxon>Rhabditida</taxon>
        <taxon>Tylenchina</taxon>
        <taxon>Panagrolaimomorpha</taxon>
        <taxon>Strongyloidoidea</taxon>
        <taxon>Steinernematidae</taxon>
        <taxon>Steinernema</taxon>
    </lineage>
</organism>
<keyword evidence="3" id="KW-1185">Reference proteome</keyword>
<evidence type="ECO:0000313" key="3">
    <source>
        <dbReference type="Proteomes" id="UP000298663"/>
    </source>
</evidence>
<reference evidence="2 3" key="2">
    <citation type="journal article" date="2019" name="G3 (Bethesda)">
        <title>Hybrid Assembly of the Genome of the Entomopathogenic Nematode Steinernema carpocapsae Identifies the X-Chromosome.</title>
        <authorList>
            <person name="Serra L."/>
            <person name="Macchietto M."/>
            <person name="Macias-Munoz A."/>
            <person name="McGill C.J."/>
            <person name="Rodriguez I.M."/>
            <person name="Rodriguez B."/>
            <person name="Murad R."/>
            <person name="Mortazavi A."/>
        </authorList>
    </citation>
    <scope>NUCLEOTIDE SEQUENCE [LARGE SCALE GENOMIC DNA]</scope>
    <source>
        <strain evidence="2 3">ALL</strain>
    </source>
</reference>
<comment type="caution">
    <text evidence="2">The sequence shown here is derived from an EMBL/GenBank/DDBJ whole genome shotgun (WGS) entry which is preliminary data.</text>
</comment>
<keyword evidence="1" id="KW-0812">Transmembrane</keyword>
<dbReference type="EMBL" id="AZBU02000001">
    <property type="protein sequence ID" value="TMS37581.1"/>
    <property type="molecule type" value="Genomic_DNA"/>
</dbReference>
<protein>
    <submittedName>
        <fullName evidence="2">Uncharacterized protein</fullName>
    </submittedName>
</protein>
<feature type="transmembrane region" description="Helical" evidence="1">
    <location>
        <begin position="33"/>
        <end position="54"/>
    </location>
</feature>
<gene>
    <name evidence="2" type="ORF">L596_004482</name>
</gene>
<proteinExistence type="predicted"/>
<reference evidence="2 3" key="1">
    <citation type="journal article" date="2015" name="Genome Biol.">
        <title>Comparative genomics of Steinernema reveals deeply conserved gene regulatory networks.</title>
        <authorList>
            <person name="Dillman A.R."/>
            <person name="Macchietto M."/>
            <person name="Porter C.F."/>
            <person name="Rogers A."/>
            <person name="Williams B."/>
            <person name="Antoshechkin I."/>
            <person name="Lee M.M."/>
            <person name="Goodwin Z."/>
            <person name="Lu X."/>
            <person name="Lewis E.E."/>
            <person name="Goodrich-Blair H."/>
            <person name="Stock S.P."/>
            <person name="Adams B.J."/>
            <person name="Sternberg P.W."/>
            <person name="Mortazavi A."/>
        </authorList>
    </citation>
    <scope>NUCLEOTIDE SEQUENCE [LARGE SCALE GENOMIC DNA]</scope>
    <source>
        <strain evidence="2 3">ALL</strain>
    </source>
</reference>
<evidence type="ECO:0000256" key="1">
    <source>
        <dbReference type="SAM" id="Phobius"/>
    </source>
</evidence>
<sequence>MNHPMILSTAESYSMLADMDVPMRAYDNSTVDITSNSIVIAIVIAVGGLIMLITTCESGNGQFRLICTLFSGRGNLLLPTLLPCRTRGIRRSHDRAPFDPAT</sequence>
<name>A0A4U8UW40_STECR</name>
<dbReference type="EMBL" id="CM016762">
    <property type="protein sequence ID" value="TMS37581.1"/>
    <property type="molecule type" value="Genomic_DNA"/>
</dbReference>
<keyword evidence="1" id="KW-0472">Membrane</keyword>
<dbReference type="OrthoDB" id="5873957at2759"/>
<evidence type="ECO:0000313" key="2">
    <source>
        <dbReference type="EMBL" id="TMS37581.1"/>
    </source>
</evidence>
<dbReference type="AlphaFoldDB" id="A0A4U8UW40"/>
<keyword evidence="1" id="KW-1133">Transmembrane helix</keyword>